<evidence type="ECO:0000313" key="10">
    <source>
        <dbReference type="EMBL" id="KAL0566685.1"/>
    </source>
</evidence>
<feature type="active site" description="Proton donor" evidence="8">
    <location>
        <position position="100"/>
    </location>
</feature>
<evidence type="ECO:0000256" key="6">
    <source>
        <dbReference type="ARBA" id="ARBA00022801"/>
    </source>
</evidence>
<feature type="site" description="Important for enzyme activity" evidence="8">
    <location>
        <position position="118"/>
    </location>
</feature>
<reference evidence="10 11" key="1">
    <citation type="submission" date="2024-02" db="EMBL/GenBank/DDBJ databases">
        <title>A draft genome for the cacao thread blight pathogen Marasmius crinis-equi.</title>
        <authorList>
            <person name="Cohen S.P."/>
            <person name="Baruah I.K."/>
            <person name="Amoako-Attah I."/>
            <person name="Bukari Y."/>
            <person name="Meinhardt L.W."/>
            <person name="Bailey B.A."/>
        </authorList>
    </citation>
    <scope>NUCLEOTIDE SEQUENCE [LARGE SCALE GENOMIC DNA]</scope>
    <source>
        <strain evidence="10 11">GH-76</strain>
    </source>
</reference>
<evidence type="ECO:0000256" key="7">
    <source>
        <dbReference type="ARBA" id="ARBA00022807"/>
    </source>
</evidence>
<feature type="site" description="Transition state stabilizer" evidence="8">
    <location>
        <position position="36"/>
    </location>
</feature>
<evidence type="ECO:0000256" key="4">
    <source>
        <dbReference type="ARBA" id="ARBA00022670"/>
    </source>
</evidence>
<keyword evidence="5 8" id="KW-0833">Ubl conjugation pathway</keyword>
<dbReference type="Gene3D" id="3.40.532.10">
    <property type="entry name" value="Peptidase C12, ubiquitin carboxyl-terminal hydrolase"/>
    <property type="match status" value="1"/>
</dbReference>
<accession>A0ABR3EV65</accession>
<feature type="active site" description="Nucleophile" evidence="8">
    <location>
        <position position="42"/>
    </location>
</feature>
<dbReference type="EC" id="3.4.19.12" evidence="3 8"/>
<protein>
    <recommendedName>
        <fullName evidence="3 8">ubiquitinyl hydrolase 1</fullName>
        <ecNumber evidence="3 8">3.4.19.12</ecNumber>
    </recommendedName>
</protein>
<proteinExistence type="inferred from homology"/>
<dbReference type="InterPro" id="IPR001578">
    <property type="entry name" value="Peptidase_C12_UCH"/>
</dbReference>
<dbReference type="Proteomes" id="UP001465976">
    <property type="component" value="Unassembled WGS sequence"/>
</dbReference>
<sequence>MISIREEYDKGLEQDHSGLPSYEGSGDVEDIMWFKQTIGLACGLPGLLDTTAPQDLHASKPHECALALEAFEGLEKVHALAGESGATEAPSDLEDDVDYHYACFIIRSHKSGRLYDLDDMKLGPINTGVALAEGEDIVFGPALQLVRSFISREQQRY</sequence>
<keyword evidence="4 8" id="KW-0645">Protease</keyword>
<dbReference type="Pfam" id="PF01088">
    <property type="entry name" value="Peptidase_C12"/>
    <property type="match status" value="1"/>
</dbReference>
<feature type="domain" description="UCH catalytic" evidence="9">
    <location>
        <begin position="1"/>
        <end position="157"/>
    </location>
</feature>
<dbReference type="InterPro" id="IPR038765">
    <property type="entry name" value="Papain-like_cys_pep_sf"/>
</dbReference>
<dbReference type="PROSITE" id="PS52048">
    <property type="entry name" value="UCH_DOMAIN"/>
    <property type="match status" value="1"/>
</dbReference>
<dbReference type="PANTHER" id="PTHR10589:SF17">
    <property type="entry name" value="UBIQUITIN CARBOXYL-TERMINAL HYDROLASE"/>
    <property type="match status" value="1"/>
</dbReference>
<dbReference type="GO" id="GO:0004843">
    <property type="term" value="F:cysteine-type deubiquitinase activity"/>
    <property type="evidence" value="ECO:0007669"/>
    <property type="project" value="UniProtKB-EC"/>
</dbReference>
<evidence type="ECO:0000259" key="9">
    <source>
        <dbReference type="PROSITE" id="PS52048"/>
    </source>
</evidence>
<evidence type="ECO:0000256" key="1">
    <source>
        <dbReference type="ARBA" id="ARBA00000707"/>
    </source>
</evidence>
<dbReference type="PANTHER" id="PTHR10589">
    <property type="entry name" value="UBIQUITIN CARBOXYL-TERMINAL HYDROLASE"/>
    <property type="match status" value="1"/>
</dbReference>
<keyword evidence="6 8" id="KW-0378">Hydrolase</keyword>
<keyword evidence="11" id="KW-1185">Reference proteome</keyword>
<evidence type="ECO:0000256" key="5">
    <source>
        <dbReference type="ARBA" id="ARBA00022786"/>
    </source>
</evidence>
<evidence type="ECO:0000313" key="11">
    <source>
        <dbReference type="Proteomes" id="UP001465976"/>
    </source>
</evidence>
<organism evidence="10 11">
    <name type="scientific">Marasmius crinis-equi</name>
    <dbReference type="NCBI Taxonomy" id="585013"/>
    <lineage>
        <taxon>Eukaryota</taxon>
        <taxon>Fungi</taxon>
        <taxon>Dikarya</taxon>
        <taxon>Basidiomycota</taxon>
        <taxon>Agaricomycotina</taxon>
        <taxon>Agaricomycetes</taxon>
        <taxon>Agaricomycetidae</taxon>
        <taxon>Agaricales</taxon>
        <taxon>Marasmiineae</taxon>
        <taxon>Marasmiaceae</taxon>
        <taxon>Marasmius</taxon>
    </lineage>
</organism>
<comment type="caution">
    <text evidence="10">The sequence shown here is derived from an EMBL/GenBank/DDBJ whole genome shotgun (WGS) entry which is preliminary data.</text>
</comment>
<keyword evidence="7 8" id="KW-0788">Thiol protease</keyword>
<comment type="similarity">
    <text evidence="2 8">Belongs to the peptidase C12 family.</text>
</comment>
<dbReference type="SUPFAM" id="SSF54001">
    <property type="entry name" value="Cysteine proteinases"/>
    <property type="match status" value="1"/>
</dbReference>
<evidence type="ECO:0000256" key="8">
    <source>
        <dbReference type="PROSITE-ProRule" id="PRU01393"/>
    </source>
</evidence>
<evidence type="ECO:0000256" key="3">
    <source>
        <dbReference type="ARBA" id="ARBA00012759"/>
    </source>
</evidence>
<gene>
    <name evidence="10" type="primary">YUH1_3</name>
    <name evidence="10" type="ORF">V5O48_015320</name>
</gene>
<comment type="catalytic activity">
    <reaction evidence="1 8">
        <text>Thiol-dependent hydrolysis of ester, thioester, amide, peptide and isopeptide bonds formed by the C-terminal Gly of ubiquitin (a 76-residue protein attached to proteins as an intracellular targeting signal).</text>
        <dbReference type="EC" id="3.4.19.12"/>
    </reaction>
</comment>
<evidence type="ECO:0000256" key="2">
    <source>
        <dbReference type="ARBA" id="ARBA00009326"/>
    </source>
</evidence>
<dbReference type="InterPro" id="IPR036959">
    <property type="entry name" value="Peptidase_C12_UCH_sf"/>
</dbReference>
<dbReference type="EMBL" id="JBAHYK010001813">
    <property type="protein sequence ID" value="KAL0566685.1"/>
    <property type="molecule type" value="Genomic_DNA"/>
</dbReference>
<name>A0ABR3EV65_9AGAR</name>